<organism evidence="3 4">
    <name type="scientific">Streptomyces purpureus</name>
    <dbReference type="NCBI Taxonomy" id="1951"/>
    <lineage>
        <taxon>Bacteria</taxon>
        <taxon>Bacillati</taxon>
        <taxon>Actinomycetota</taxon>
        <taxon>Actinomycetes</taxon>
        <taxon>Kitasatosporales</taxon>
        <taxon>Streptomycetaceae</taxon>
        <taxon>Streptomyces</taxon>
    </lineage>
</organism>
<dbReference type="InterPro" id="IPR036291">
    <property type="entry name" value="NAD(P)-bd_dom_sf"/>
</dbReference>
<proteinExistence type="predicted"/>
<gene>
    <name evidence="3" type="primary">qor</name>
    <name evidence="3" type="ORF">GCM10014713_02680</name>
</gene>
<dbReference type="Pfam" id="PF13602">
    <property type="entry name" value="ADH_zinc_N_2"/>
    <property type="match status" value="1"/>
</dbReference>
<dbReference type="GO" id="GO:0008270">
    <property type="term" value="F:zinc ion binding"/>
    <property type="evidence" value="ECO:0007669"/>
    <property type="project" value="InterPro"/>
</dbReference>
<dbReference type="AlphaFoldDB" id="A0A918GX42"/>
<dbReference type="SUPFAM" id="SSF51735">
    <property type="entry name" value="NAD(P)-binding Rossmann-fold domains"/>
    <property type="match status" value="1"/>
</dbReference>
<dbReference type="Pfam" id="PF08240">
    <property type="entry name" value="ADH_N"/>
    <property type="match status" value="1"/>
</dbReference>
<dbReference type="Gene3D" id="3.40.50.720">
    <property type="entry name" value="NAD(P)-binding Rossmann-like Domain"/>
    <property type="match status" value="1"/>
</dbReference>
<reference evidence="3" key="1">
    <citation type="journal article" date="2014" name="Int. J. Syst. Evol. Microbiol.">
        <title>Complete genome sequence of Corynebacterium casei LMG S-19264T (=DSM 44701T), isolated from a smear-ripened cheese.</title>
        <authorList>
            <consortium name="US DOE Joint Genome Institute (JGI-PGF)"/>
            <person name="Walter F."/>
            <person name="Albersmeier A."/>
            <person name="Kalinowski J."/>
            <person name="Ruckert C."/>
        </authorList>
    </citation>
    <scope>NUCLEOTIDE SEQUENCE</scope>
    <source>
        <strain evidence="3">JCM 3172</strain>
    </source>
</reference>
<dbReference type="GO" id="GO:0016491">
    <property type="term" value="F:oxidoreductase activity"/>
    <property type="evidence" value="ECO:0007669"/>
    <property type="project" value="UniProtKB-KW"/>
</dbReference>
<dbReference type="InterPro" id="IPR013154">
    <property type="entry name" value="ADH-like_N"/>
</dbReference>
<dbReference type="EMBL" id="BMQQ01000001">
    <property type="protein sequence ID" value="GGT13589.1"/>
    <property type="molecule type" value="Genomic_DNA"/>
</dbReference>
<dbReference type="Proteomes" id="UP000619486">
    <property type="component" value="Unassembled WGS sequence"/>
</dbReference>
<dbReference type="PANTHER" id="PTHR11695">
    <property type="entry name" value="ALCOHOL DEHYDROGENASE RELATED"/>
    <property type="match status" value="1"/>
</dbReference>
<sequence>MGVRMRAVSQLVFGGPEELLVAEVERPEPVATEVLVQVKAAGVNPVDAKFRAGVVPWATLPFTPGWDVSGVVEAVTPGVTRFAPGDEVYGLVHFPWRGGGYAEYVTAPPRHLAHKPAALTHAEAAALPMAALTAWQGLVDTARVSSGQRVLILGAAGGTGHLAVQVAKTLGAYVIGTARKEKHAFVRGFGADEIVDYTTTDVAETVRDVDVLFDLVAGDDAAAVVEVLRPGGILVSATRAAAVPGLAERGVRFTSLGVEPDYASLEMLNGLIEQKWLRVHVERRLPLTEVAEAHRLIESGRVKGKIVLVP</sequence>
<dbReference type="InterPro" id="IPR020843">
    <property type="entry name" value="ER"/>
</dbReference>
<evidence type="ECO:0000313" key="3">
    <source>
        <dbReference type="EMBL" id="GGT13589.1"/>
    </source>
</evidence>
<dbReference type="PROSITE" id="PS01162">
    <property type="entry name" value="QOR_ZETA_CRYSTAL"/>
    <property type="match status" value="1"/>
</dbReference>
<dbReference type="RefSeq" id="WP_229832574.1">
    <property type="nucleotide sequence ID" value="NZ_BMQQ01000001.1"/>
</dbReference>
<evidence type="ECO:0000256" key="1">
    <source>
        <dbReference type="ARBA" id="ARBA00023002"/>
    </source>
</evidence>
<protein>
    <submittedName>
        <fullName evidence="3">NADPH:quinone reductase</fullName>
    </submittedName>
</protein>
<feature type="domain" description="Enoyl reductase (ER)" evidence="2">
    <location>
        <begin position="14"/>
        <end position="308"/>
    </location>
</feature>
<dbReference type="Gene3D" id="3.90.180.10">
    <property type="entry name" value="Medium-chain alcohol dehydrogenases, catalytic domain"/>
    <property type="match status" value="1"/>
</dbReference>
<dbReference type="PANTHER" id="PTHR11695:SF294">
    <property type="entry name" value="RETICULON-4-INTERACTING PROTEIN 1, MITOCHONDRIAL"/>
    <property type="match status" value="1"/>
</dbReference>
<keyword evidence="1" id="KW-0560">Oxidoreductase</keyword>
<dbReference type="InterPro" id="IPR002364">
    <property type="entry name" value="Quin_OxRdtase/zeta-crystal_CS"/>
</dbReference>
<comment type="caution">
    <text evidence="3">The sequence shown here is derived from an EMBL/GenBank/DDBJ whole genome shotgun (WGS) entry which is preliminary data.</text>
</comment>
<keyword evidence="4" id="KW-1185">Reference proteome</keyword>
<dbReference type="InterPro" id="IPR050700">
    <property type="entry name" value="YIM1/Zinc_Alcohol_DH_Fams"/>
</dbReference>
<dbReference type="SUPFAM" id="SSF50129">
    <property type="entry name" value="GroES-like"/>
    <property type="match status" value="1"/>
</dbReference>
<dbReference type="SMART" id="SM00829">
    <property type="entry name" value="PKS_ER"/>
    <property type="match status" value="1"/>
</dbReference>
<name>A0A918GX42_9ACTN</name>
<evidence type="ECO:0000313" key="4">
    <source>
        <dbReference type="Proteomes" id="UP000619486"/>
    </source>
</evidence>
<dbReference type="CDD" id="cd05289">
    <property type="entry name" value="MDR_like_2"/>
    <property type="match status" value="1"/>
</dbReference>
<accession>A0A918GX42</accession>
<evidence type="ECO:0000259" key="2">
    <source>
        <dbReference type="SMART" id="SM00829"/>
    </source>
</evidence>
<dbReference type="InterPro" id="IPR011032">
    <property type="entry name" value="GroES-like_sf"/>
</dbReference>
<reference evidence="3" key="2">
    <citation type="submission" date="2020-09" db="EMBL/GenBank/DDBJ databases">
        <authorList>
            <person name="Sun Q."/>
            <person name="Ohkuma M."/>
        </authorList>
    </citation>
    <scope>NUCLEOTIDE SEQUENCE</scope>
    <source>
        <strain evidence="3">JCM 3172</strain>
    </source>
</reference>